<evidence type="ECO:0000256" key="1">
    <source>
        <dbReference type="SAM" id="Coils"/>
    </source>
</evidence>
<dbReference type="Proteomes" id="UP001619887">
    <property type="component" value="Unassembled WGS sequence"/>
</dbReference>
<dbReference type="PANTHER" id="PTHR47728">
    <property type="entry name" value="RAB GTPASE-ACTIVATING PROTEIN 1-LIKE"/>
    <property type="match status" value="1"/>
</dbReference>
<gene>
    <name evidence="3" type="ORF">OYC64_008821</name>
</gene>
<accession>A0ABD2G6C6</accession>
<reference evidence="3 4" key="1">
    <citation type="journal article" date="2022" name="G3 (Bethesda)">
        <title>Evaluating Illumina-, Nanopore-, and PacBio-based genome assembly strategies with the bald notothen, Trematomus borchgrevinki.</title>
        <authorList>
            <person name="Rayamajhi N."/>
            <person name="Cheng C.C."/>
            <person name="Catchen J.M."/>
        </authorList>
    </citation>
    <scope>NUCLEOTIDE SEQUENCE [LARGE SCALE GENOMIC DNA]</scope>
    <source>
        <strain evidence="3">AGRC-2024</strain>
    </source>
</reference>
<proteinExistence type="predicted"/>
<sequence>MMEEVSMTMAYDADTMEQMSEEEILACLVEETRPQITVPSKKAKLKESRLQLIDDEEPLDKYLKENSVLQQTSLRLEQENDSLAHRLITSKIALKNALDQAEDRVDELTKDLLQTRHHLQATEEEKRGKEEEAEVAKEVFRRELQKTEQEVRRSSGVIADYKQICSQLTSRLERQQAAHREELDSLKSAVKACSRCQHLVESDAVIEGHGNTEPGQEEDDTSPKKEEQRRVEKEKESLGAEVKELEQELAKTKVHMVESKCKIQELEHQKGILANDLQEAKNSWISKAFTSLRTPSAGGLHSISLPREGAPSVVWNLRRGSLSEWSAKKLSWPHRNKQENL</sequence>
<name>A0ABD2G6C6_PAGBO</name>
<keyword evidence="4" id="KW-1185">Reference proteome</keyword>
<evidence type="ECO:0008006" key="5">
    <source>
        <dbReference type="Google" id="ProtNLM"/>
    </source>
</evidence>
<dbReference type="EMBL" id="JBIYXZ010002082">
    <property type="protein sequence ID" value="KAL3049440.1"/>
    <property type="molecule type" value="Genomic_DNA"/>
</dbReference>
<dbReference type="AlphaFoldDB" id="A0ABD2G6C6"/>
<dbReference type="PANTHER" id="PTHR47728:SF1">
    <property type="entry name" value="RAB GTPASE ACTIVATING PROTEIN 1 LIKE"/>
    <property type="match status" value="1"/>
</dbReference>
<reference evidence="3 4" key="2">
    <citation type="journal article" date="2024" name="G3 (Bethesda)">
        <title>The genome of the cryopelagic Antarctic bald notothen, Trematomus borchgrevinki.</title>
        <authorList>
            <person name="Rayamajhi N."/>
            <person name="Rivera-Colon A.G."/>
            <person name="Minhas B.F."/>
            <person name="Cheng C.C."/>
            <person name="Catchen J.M."/>
        </authorList>
    </citation>
    <scope>NUCLEOTIDE SEQUENCE [LARGE SCALE GENOMIC DNA]</scope>
    <source>
        <strain evidence="3">AGRC-2024</strain>
    </source>
</reference>
<keyword evidence="1" id="KW-0175">Coiled coil</keyword>
<feature type="compositionally biased region" description="Basic and acidic residues" evidence="2">
    <location>
        <begin position="221"/>
        <end position="239"/>
    </location>
</feature>
<evidence type="ECO:0000313" key="3">
    <source>
        <dbReference type="EMBL" id="KAL3049440.1"/>
    </source>
</evidence>
<evidence type="ECO:0000256" key="2">
    <source>
        <dbReference type="SAM" id="MobiDB-lite"/>
    </source>
</evidence>
<organism evidence="3 4">
    <name type="scientific">Pagothenia borchgrevinki</name>
    <name type="common">Bald rockcod</name>
    <name type="synonym">Trematomus borchgrevinki</name>
    <dbReference type="NCBI Taxonomy" id="8213"/>
    <lineage>
        <taxon>Eukaryota</taxon>
        <taxon>Metazoa</taxon>
        <taxon>Chordata</taxon>
        <taxon>Craniata</taxon>
        <taxon>Vertebrata</taxon>
        <taxon>Euteleostomi</taxon>
        <taxon>Actinopterygii</taxon>
        <taxon>Neopterygii</taxon>
        <taxon>Teleostei</taxon>
        <taxon>Neoteleostei</taxon>
        <taxon>Acanthomorphata</taxon>
        <taxon>Eupercaria</taxon>
        <taxon>Perciformes</taxon>
        <taxon>Notothenioidei</taxon>
        <taxon>Nototheniidae</taxon>
        <taxon>Pagothenia</taxon>
    </lineage>
</organism>
<comment type="caution">
    <text evidence="3">The sequence shown here is derived from an EMBL/GenBank/DDBJ whole genome shotgun (WGS) entry which is preliminary data.</text>
</comment>
<protein>
    <recommendedName>
        <fullName evidence="5">RAB GTPase activating protein 1-like 2</fullName>
    </recommendedName>
</protein>
<feature type="region of interest" description="Disordered" evidence="2">
    <location>
        <begin position="204"/>
        <end position="239"/>
    </location>
</feature>
<evidence type="ECO:0000313" key="4">
    <source>
        <dbReference type="Proteomes" id="UP001619887"/>
    </source>
</evidence>
<feature type="coiled-coil region" evidence="1">
    <location>
        <begin position="59"/>
        <end position="189"/>
    </location>
</feature>